<evidence type="ECO:0000256" key="6">
    <source>
        <dbReference type="ARBA" id="ARBA00022499"/>
    </source>
</evidence>
<dbReference type="FunFam" id="2.40.100.10:FF:000018">
    <property type="entry name" value="Peptidyl-prolyl cis-trans isomerase-like 2"/>
    <property type="match status" value="1"/>
</dbReference>
<dbReference type="InterPro" id="IPR013083">
    <property type="entry name" value="Znf_RING/FYVE/PHD"/>
</dbReference>
<protein>
    <recommendedName>
        <fullName evidence="18">RING-type E3 ubiquitin-protein ligase PPIL2</fullName>
        <ecNumber evidence="5">2.3.2.27</ecNumber>
    </recommendedName>
    <alternativeName>
        <fullName evidence="20">CYC4</fullName>
    </alternativeName>
    <alternativeName>
        <fullName evidence="19">Probable inactive peptidyl-prolyl cis-trans isomerase-like 2</fullName>
    </alternativeName>
</protein>
<keyword evidence="15" id="KW-0539">Nucleus</keyword>
<evidence type="ECO:0000256" key="1">
    <source>
        <dbReference type="ARBA" id="ARBA00000900"/>
    </source>
</evidence>
<dbReference type="SMART" id="SM00504">
    <property type="entry name" value="Ubox"/>
    <property type="match status" value="1"/>
</dbReference>
<dbReference type="PROSITE" id="PS00170">
    <property type="entry name" value="CSA_PPIASE_1"/>
    <property type="match status" value="1"/>
</dbReference>
<evidence type="ECO:0000256" key="3">
    <source>
        <dbReference type="ARBA" id="ARBA00004906"/>
    </source>
</evidence>
<dbReference type="GO" id="GO:0003755">
    <property type="term" value="F:peptidyl-prolyl cis-trans isomerase activity"/>
    <property type="evidence" value="ECO:0007669"/>
    <property type="project" value="InterPro"/>
</dbReference>
<feature type="compositionally biased region" description="Polar residues" evidence="21">
    <location>
        <begin position="1"/>
        <end position="13"/>
    </location>
</feature>
<comment type="subcellular location">
    <subcellularLocation>
        <location evidence="2">Nucleus</location>
    </subcellularLocation>
</comment>
<feature type="compositionally biased region" description="Basic and acidic residues" evidence="21">
    <location>
        <begin position="14"/>
        <end position="27"/>
    </location>
</feature>
<reference evidence="24" key="1">
    <citation type="submission" date="2016-06" db="UniProtKB">
        <authorList>
            <consortium name="WormBaseParasite"/>
        </authorList>
    </citation>
    <scope>IDENTIFICATION</scope>
</reference>
<evidence type="ECO:0000256" key="9">
    <source>
        <dbReference type="ARBA" id="ARBA00022728"/>
    </source>
</evidence>
<evidence type="ECO:0000256" key="10">
    <source>
        <dbReference type="ARBA" id="ARBA00022786"/>
    </source>
</evidence>
<evidence type="ECO:0000256" key="21">
    <source>
        <dbReference type="SAM" id="MobiDB-lite"/>
    </source>
</evidence>
<dbReference type="Pfam" id="PF00160">
    <property type="entry name" value="Pro_isomerase"/>
    <property type="match status" value="1"/>
</dbReference>
<evidence type="ECO:0000256" key="16">
    <source>
        <dbReference type="ARBA" id="ARBA00059251"/>
    </source>
</evidence>
<sequence>LLHYGSSNKNTSSDNRKSHYSEERSRDSTNSSDSTGDNLSFYHHFSNTISTNVTGKLSESAELSQQYSRIEIDQQKTKIDEKQKQNLLKKQKILIHQTGNSPENVPETAICNEPESKSSECNRLESFSAKTAHLMRATENELTEQELSNLPKVSKSSKFSEVEITSTSLNSPKLHKNSCSSDVQPNLQHYRCNSKLSSPDNTTQAKQKIIEAISQQRPENKQYMDNIHQRNNADGIKEILDDLDNALESDEHLSVRQIQHNLQKNVSVSDDLLDDSKLPTCEYDSVQSAYKSKDNKGEYEIKSNKIKTTISITNHLNDQLIQELKQLPKGMMSLKDYKQKQKNLIIEQQKLLEIDIEEMKKACTPDKYINQMPEFITGTNKPLPLWRRQMLAQKIAKEDIQKKEEELRSKDCYRIESATYYILHSKSSRGTFIHPFFGNKFFDERKSCIAPLLRLALPQIVQLFLFIYFAINLEIRGRYLTTTEWKETYGGHKDDTGRRMQRALFKRLPITHCSLSLLPFEDPVCSQDGIIFDLTQIIPYLKKYGVNPVTGKKMAAKELIHLKFDKDSDGNFRCPVTFRVFTPTSHIVTICQTGNVYSLEAIEELNLKPGHLKDLLTDEPFQRKDIIVLQDPNHLEKFNIEQFHHIKLDLKTKSEIEAEKKAMKDPKFYIRRMNNETKEILKKLEKEYIPTKIEQIEEETVDELNAAHYSQGRVAAGLTSTTMEPITHQKAAILDADTVKYARVNKNGYVRILTNYGAINLELFCKDAPRACENFIKHCKNGYYNKTKFHRIIRNFIMQGGDPTGTGKGGDSIWGKPFKDEIISSLSHDQRGILSMANQGTDTNKSQFFITFRSCSYLDGKHTIFGRVVGGTETLNAIEKIETDESSRPIAKTVVSAPAVITQIPKPKKYGSGVGKYINLPEVTAATKRTANDIAEFGTVKKTVQSNRIFGDFSSW</sequence>
<evidence type="ECO:0000259" key="23">
    <source>
        <dbReference type="PROSITE" id="PS51698"/>
    </source>
</evidence>
<evidence type="ECO:0000256" key="15">
    <source>
        <dbReference type="ARBA" id="ARBA00023242"/>
    </source>
</evidence>
<evidence type="ECO:0000313" key="24">
    <source>
        <dbReference type="WBParaSite" id="nOo.2.0.1.t07109-RA"/>
    </source>
</evidence>
<evidence type="ECO:0000256" key="2">
    <source>
        <dbReference type="ARBA" id="ARBA00004123"/>
    </source>
</evidence>
<evidence type="ECO:0000256" key="17">
    <source>
        <dbReference type="ARBA" id="ARBA00061807"/>
    </source>
</evidence>
<feature type="region of interest" description="Disordered" evidence="21">
    <location>
        <begin position="1"/>
        <end position="37"/>
    </location>
</feature>
<evidence type="ECO:0000256" key="19">
    <source>
        <dbReference type="ARBA" id="ARBA00078275"/>
    </source>
</evidence>
<dbReference type="WBParaSite" id="nOo.2.0.1.t07109-RA">
    <property type="protein sequence ID" value="nOo.2.0.1.t07109-RA"/>
    <property type="gene ID" value="nOo.2.0.1.g07109"/>
</dbReference>
<keyword evidence="12" id="KW-0007">Acetylation</keyword>
<dbReference type="SUPFAM" id="SSF57850">
    <property type="entry name" value="RING/U-box"/>
    <property type="match status" value="1"/>
</dbReference>
<dbReference type="Gene3D" id="3.30.40.10">
    <property type="entry name" value="Zinc/RING finger domain, C3HC4 (zinc finger)"/>
    <property type="match status" value="1"/>
</dbReference>
<dbReference type="PANTHER" id="PTHR45625">
    <property type="entry name" value="PEPTIDYL-PROLYL CIS-TRANS ISOMERASE-RELATED"/>
    <property type="match status" value="1"/>
</dbReference>
<dbReference type="InterPro" id="IPR044666">
    <property type="entry name" value="Cyclophilin_A-like"/>
</dbReference>
<name>A0A182EG88_ONCOC</name>
<dbReference type="GO" id="GO:0006397">
    <property type="term" value="P:mRNA processing"/>
    <property type="evidence" value="ECO:0007669"/>
    <property type="project" value="UniProtKB-KW"/>
</dbReference>
<evidence type="ECO:0000256" key="8">
    <source>
        <dbReference type="ARBA" id="ARBA00022679"/>
    </source>
</evidence>
<dbReference type="InterPro" id="IPR020892">
    <property type="entry name" value="Cyclophilin-type_PPIase_CS"/>
</dbReference>
<keyword evidence="8" id="KW-0808">Transferase</keyword>
<dbReference type="InterPro" id="IPR003613">
    <property type="entry name" value="Ubox_domain"/>
</dbReference>
<comment type="similarity">
    <text evidence="4">Belongs to the cyclophilin-type PPIase family. PPIL2 subfamily.</text>
</comment>
<feature type="domain" description="PPIase cyclophilin-type" evidence="22">
    <location>
        <begin position="754"/>
        <end position="900"/>
    </location>
</feature>
<evidence type="ECO:0000256" key="20">
    <source>
        <dbReference type="ARBA" id="ARBA00079124"/>
    </source>
</evidence>
<keyword evidence="11" id="KW-0832">Ubl conjugation</keyword>
<dbReference type="InterPro" id="IPR026951">
    <property type="entry name" value="PPIL2_U-box_dom"/>
</dbReference>
<comment type="function">
    <text evidence="16">Has a ubiquitin-protein ligase activity acting as an E3 ubiquitin protein ligase or as an ubiquitin-ubiquitin ligase promoting elongation of ubiquitin chains on substrates. By mediating 'Lys-48'-linked polyubiquitination of proteins could target them for proteasomal degradation. May also function as a chaperone, playing a role in transport to the cell membrane of BSG/Basigin for instance. Probable inactive PPIase with no peptidyl-prolyl cis-trans isomerase activity. As a component of the minor spliceosome, involved in the splicing of U12-type introns in pre-mRNAs.</text>
</comment>
<evidence type="ECO:0000256" key="14">
    <source>
        <dbReference type="ARBA" id="ARBA00023187"/>
    </source>
</evidence>
<dbReference type="GO" id="GO:0006457">
    <property type="term" value="P:protein folding"/>
    <property type="evidence" value="ECO:0007669"/>
    <property type="project" value="InterPro"/>
</dbReference>
<dbReference type="GO" id="GO:0061630">
    <property type="term" value="F:ubiquitin protein ligase activity"/>
    <property type="evidence" value="ECO:0007669"/>
    <property type="project" value="UniProtKB-EC"/>
</dbReference>
<evidence type="ECO:0000259" key="22">
    <source>
        <dbReference type="PROSITE" id="PS50072"/>
    </source>
</evidence>
<evidence type="ECO:0000256" key="13">
    <source>
        <dbReference type="ARBA" id="ARBA00023054"/>
    </source>
</evidence>
<comment type="pathway">
    <text evidence="3">Protein modification; protein ubiquitination.</text>
</comment>
<dbReference type="STRING" id="42157.A0A182EG88"/>
<dbReference type="EC" id="2.3.2.27" evidence="5"/>
<accession>A0A182EG88</accession>
<evidence type="ECO:0000256" key="5">
    <source>
        <dbReference type="ARBA" id="ARBA00012483"/>
    </source>
</evidence>
<dbReference type="GO" id="GO:0000209">
    <property type="term" value="P:protein polyubiquitination"/>
    <property type="evidence" value="ECO:0007669"/>
    <property type="project" value="TreeGrafter"/>
</dbReference>
<dbReference type="GO" id="GO:0008380">
    <property type="term" value="P:RNA splicing"/>
    <property type="evidence" value="ECO:0007669"/>
    <property type="project" value="UniProtKB-KW"/>
</dbReference>
<dbReference type="PROSITE" id="PS50072">
    <property type="entry name" value="CSA_PPIASE_2"/>
    <property type="match status" value="1"/>
</dbReference>
<dbReference type="FunFam" id="3.30.40.10:FF:000079">
    <property type="entry name" value="Peptidyl-prolyl cis-trans isomerase 2"/>
    <property type="match status" value="1"/>
</dbReference>
<comment type="subunit">
    <text evidence="17">Component of the minor spliceosome, which splices U12-type introns. Within this complex, interacts with PRPF8/PRP8, EFTUD2/SNU114 and PLRG1. Interacts with isoform 2 of BSG. Interacts (via the PPIase cyclophilin-type domain) with CRNKL1; they may form a trimeric complex with HSP90.</text>
</comment>
<dbReference type="InterPro" id="IPR002130">
    <property type="entry name" value="Cyclophilin-type_PPIase_dom"/>
</dbReference>
<dbReference type="InterPro" id="IPR029000">
    <property type="entry name" value="Cyclophilin-like_dom_sf"/>
</dbReference>
<evidence type="ECO:0000256" key="4">
    <source>
        <dbReference type="ARBA" id="ARBA00007930"/>
    </source>
</evidence>
<feature type="domain" description="U-box" evidence="23">
    <location>
        <begin position="506"/>
        <end position="579"/>
    </location>
</feature>
<keyword evidence="7" id="KW-0507">mRNA processing</keyword>
<dbReference type="AlphaFoldDB" id="A0A182EG88"/>
<dbReference type="PROSITE" id="PS51698">
    <property type="entry name" value="U_BOX"/>
    <property type="match status" value="1"/>
</dbReference>
<dbReference type="Gene3D" id="2.40.100.10">
    <property type="entry name" value="Cyclophilin-like"/>
    <property type="match status" value="1"/>
</dbReference>
<keyword evidence="13" id="KW-0175">Coiled coil</keyword>
<dbReference type="SUPFAM" id="SSF50891">
    <property type="entry name" value="Cyclophilin-like"/>
    <property type="match status" value="1"/>
</dbReference>
<comment type="catalytic activity">
    <reaction evidence="1">
        <text>S-ubiquitinyl-[E2 ubiquitin-conjugating enzyme]-L-cysteine + [acceptor protein]-L-lysine = [E2 ubiquitin-conjugating enzyme]-L-cysteine + N(6)-ubiquitinyl-[acceptor protein]-L-lysine.</text>
        <dbReference type="EC" id="2.3.2.27"/>
    </reaction>
</comment>
<dbReference type="PRINTS" id="PR00153">
    <property type="entry name" value="CSAPPISMRASE"/>
</dbReference>
<keyword evidence="14" id="KW-0508">mRNA splicing</keyword>
<evidence type="ECO:0000256" key="7">
    <source>
        <dbReference type="ARBA" id="ARBA00022664"/>
    </source>
</evidence>
<dbReference type="GO" id="GO:0071013">
    <property type="term" value="C:catalytic step 2 spliceosome"/>
    <property type="evidence" value="ECO:0007669"/>
    <property type="project" value="TreeGrafter"/>
</dbReference>
<evidence type="ECO:0000256" key="11">
    <source>
        <dbReference type="ARBA" id="ARBA00022843"/>
    </source>
</evidence>
<keyword evidence="10" id="KW-0833">Ubl conjugation pathway</keyword>
<keyword evidence="9" id="KW-0747">Spliceosome</keyword>
<proteinExistence type="inferred from homology"/>
<keyword evidence="6" id="KW-1017">Isopeptide bond</keyword>
<evidence type="ECO:0000256" key="18">
    <source>
        <dbReference type="ARBA" id="ARBA00073734"/>
    </source>
</evidence>
<dbReference type="CDD" id="cd16663">
    <property type="entry name" value="RING-Ubox_PPIL2"/>
    <property type="match status" value="1"/>
</dbReference>
<organism evidence="24">
    <name type="scientific">Onchocerca ochengi</name>
    <name type="common">Filarial nematode worm</name>
    <dbReference type="NCBI Taxonomy" id="42157"/>
    <lineage>
        <taxon>Eukaryota</taxon>
        <taxon>Metazoa</taxon>
        <taxon>Ecdysozoa</taxon>
        <taxon>Nematoda</taxon>
        <taxon>Chromadorea</taxon>
        <taxon>Rhabditida</taxon>
        <taxon>Spirurina</taxon>
        <taxon>Spiruromorpha</taxon>
        <taxon>Filarioidea</taxon>
        <taxon>Onchocercidae</taxon>
        <taxon>Onchocerca</taxon>
    </lineage>
</organism>
<dbReference type="CDD" id="cd01923">
    <property type="entry name" value="cyclophilin_RING"/>
    <property type="match status" value="1"/>
</dbReference>
<dbReference type="PANTHER" id="PTHR45625:SF1">
    <property type="entry name" value="RING-TYPE E3 UBIQUITIN-PROTEIN LIGASE PPIL2"/>
    <property type="match status" value="1"/>
</dbReference>
<evidence type="ECO:0000256" key="12">
    <source>
        <dbReference type="ARBA" id="ARBA00022990"/>
    </source>
</evidence>